<evidence type="ECO:0000256" key="1">
    <source>
        <dbReference type="SAM" id="Phobius"/>
    </source>
</evidence>
<reference evidence="2 3" key="1">
    <citation type="submission" date="2020-07" db="EMBL/GenBank/DDBJ databases">
        <title>Genomic Encyclopedia of Type Strains, Phase IV (KMG-IV): sequencing the most valuable type-strain genomes for metagenomic binning, comparative biology and taxonomic classification.</title>
        <authorList>
            <person name="Goeker M."/>
        </authorList>
    </citation>
    <scope>NUCLEOTIDE SEQUENCE [LARGE SCALE GENOMIC DNA]</scope>
    <source>
        <strain evidence="2 3">DSM 25220</strain>
    </source>
</reference>
<keyword evidence="1" id="KW-0812">Transmembrane</keyword>
<feature type="transmembrane region" description="Helical" evidence="1">
    <location>
        <begin position="30"/>
        <end position="49"/>
    </location>
</feature>
<dbReference type="Proteomes" id="UP000580891">
    <property type="component" value="Unassembled WGS sequence"/>
</dbReference>
<keyword evidence="1" id="KW-0472">Membrane</keyword>
<keyword evidence="3" id="KW-1185">Reference proteome</keyword>
<evidence type="ECO:0000313" key="2">
    <source>
        <dbReference type="EMBL" id="MBA2870320.1"/>
    </source>
</evidence>
<dbReference type="AlphaFoldDB" id="A0A7V9YY01"/>
<dbReference type="NCBIfam" id="NF041644">
    <property type="entry name" value="CBO0543_fam"/>
    <property type="match status" value="1"/>
</dbReference>
<proteinExistence type="predicted"/>
<accession>A0A7V9YY01</accession>
<sequence length="173" mass="20935">MHIFIAILTIFFVWKQKVYKEWSKYHATMLYFPICDLTYNFICTNYWLWKFDNDVLLPHTILELVHFFITFPGTVLLFLAQYPEKKAIQRKITYYLTWIGIYFVGEWLLLQVGGIIHSNGWSLGWSFFFDFIMFPMLRLHYKHPLIAYILSVPIATFFIYLFDVPIHIPIEKR</sequence>
<name>A0A7V9YY01_9BACL</name>
<protein>
    <submittedName>
        <fullName evidence="2">Uncharacterized protein</fullName>
    </submittedName>
</protein>
<comment type="caution">
    <text evidence="2">The sequence shown here is derived from an EMBL/GenBank/DDBJ whole genome shotgun (WGS) entry which is preliminary data.</text>
</comment>
<dbReference type="EMBL" id="JACDUU010000001">
    <property type="protein sequence ID" value="MBA2870320.1"/>
    <property type="molecule type" value="Genomic_DNA"/>
</dbReference>
<feature type="transmembrane region" description="Helical" evidence="1">
    <location>
        <begin position="92"/>
        <end position="110"/>
    </location>
</feature>
<gene>
    <name evidence="2" type="ORF">HNQ85_000578</name>
</gene>
<organism evidence="2 3">
    <name type="scientific">[Anoxybacillus] calidus</name>
    <dbReference type="NCBI Taxonomy" id="575178"/>
    <lineage>
        <taxon>Bacteria</taxon>
        <taxon>Bacillati</taxon>
        <taxon>Bacillota</taxon>
        <taxon>Bacilli</taxon>
        <taxon>Bacillales</taxon>
        <taxon>Anoxybacillaceae</taxon>
        <taxon>Paranoxybacillus</taxon>
    </lineage>
</organism>
<evidence type="ECO:0000313" key="3">
    <source>
        <dbReference type="Proteomes" id="UP000580891"/>
    </source>
</evidence>
<dbReference type="RefSeq" id="WP_220129070.1">
    <property type="nucleotide sequence ID" value="NZ_JACDUU010000001.1"/>
</dbReference>
<keyword evidence="1" id="KW-1133">Transmembrane helix</keyword>
<feature type="transmembrane region" description="Helical" evidence="1">
    <location>
        <begin position="145"/>
        <end position="164"/>
    </location>
</feature>
<dbReference type="InterPro" id="IPR048147">
    <property type="entry name" value="CBO0543-like"/>
</dbReference>
<feature type="transmembrane region" description="Helical" evidence="1">
    <location>
        <begin position="61"/>
        <end position="80"/>
    </location>
</feature>